<proteinExistence type="predicted"/>
<dbReference type="EMBL" id="JABFOR010000014">
    <property type="protein sequence ID" value="NOJ71451.1"/>
    <property type="molecule type" value="Genomic_DNA"/>
</dbReference>
<dbReference type="Proteomes" id="UP000552038">
    <property type="component" value="Unassembled WGS sequence"/>
</dbReference>
<gene>
    <name evidence="2" type="ORF">HMI46_12870</name>
</gene>
<comment type="caution">
    <text evidence="2">The sequence shown here is derived from an EMBL/GenBank/DDBJ whole genome shotgun (WGS) entry which is preliminary data.</text>
</comment>
<feature type="region of interest" description="Disordered" evidence="1">
    <location>
        <begin position="1"/>
        <end position="26"/>
    </location>
</feature>
<evidence type="ECO:0000313" key="2">
    <source>
        <dbReference type="EMBL" id="NOJ71451.1"/>
    </source>
</evidence>
<reference evidence="2 3" key="1">
    <citation type="submission" date="2020-05" db="EMBL/GenBank/DDBJ databases">
        <title>Whole genome sequencing and identification of novel metabolites from Paenibacillus alvei strain JR949.</title>
        <authorList>
            <person name="Rajendhran J."/>
            <person name="Sree Pranav P."/>
            <person name="Mahalakshmi B."/>
            <person name="Karthikeyan R."/>
        </authorList>
    </citation>
    <scope>NUCLEOTIDE SEQUENCE [LARGE SCALE GENOMIC DNA]</scope>
    <source>
        <strain evidence="2 3">JR949</strain>
    </source>
</reference>
<name>A0AAP7DJ99_PAEAL</name>
<accession>A0AAP7DJ99</accession>
<evidence type="ECO:0000256" key="1">
    <source>
        <dbReference type="SAM" id="MobiDB-lite"/>
    </source>
</evidence>
<dbReference type="RefSeq" id="WP_163978922.1">
    <property type="nucleotide sequence ID" value="NZ_JABFOR010000014.1"/>
</dbReference>
<organism evidence="2 3">
    <name type="scientific">Paenibacillus alvei</name>
    <name type="common">Bacillus alvei</name>
    <dbReference type="NCBI Taxonomy" id="44250"/>
    <lineage>
        <taxon>Bacteria</taxon>
        <taxon>Bacillati</taxon>
        <taxon>Bacillota</taxon>
        <taxon>Bacilli</taxon>
        <taxon>Bacillales</taxon>
        <taxon>Paenibacillaceae</taxon>
        <taxon>Paenibacillus</taxon>
    </lineage>
</organism>
<sequence length="99" mass="11111">MTSHNRNGASAGHPNENMHLEPHDGSSLHCCSRLLEDASTVGSFVVRCRVRQDADGAGDWRIRITYVQGQEEQTVASWEEAVGFMQLMMKRGNEAHERE</sequence>
<evidence type="ECO:0000313" key="3">
    <source>
        <dbReference type="Proteomes" id="UP000552038"/>
    </source>
</evidence>
<protein>
    <submittedName>
        <fullName evidence="2">Uncharacterized protein</fullName>
    </submittedName>
</protein>
<feature type="compositionally biased region" description="Basic and acidic residues" evidence="1">
    <location>
        <begin position="16"/>
        <end position="26"/>
    </location>
</feature>
<dbReference type="AlphaFoldDB" id="A0AAP7DJ99"/>